<dbReference type="EMBL" id="FXAM01000001">
    <property type="protein sequence ID" value="SMF96502.1"/>
    <property type="molecule type" value="Genomic_DNA"/>
</dbReference>
<dbReference type="AlphaFoldDB" id="A0A1Y6D7Q3"/>
<keyword evidence="2" id="KW-1185">Reference proteome</keyword>
<protein>
    <submittedName>
        <fullName evidence="1">Uncharacterized protein</fullName>
    </submittedName>
</protein>
<reference evidence="1 2" key="1">
    <citation type="submission" date="2016-12" db="EMBL/GenBank/DDBJ databases">
        <authorList>
            <person name="Song W.-J."/>
            <person name="Kurnit D.M."/>
        </authorList>
    </citation>
    <scope>NUCLEOTIDE SEQUENCE [LARGE SCALE GENOMIC DNA]</scope>
    <source>
        <strain evidence="1 2">175</strain>
    </source>
</reference>
<dbReference type="RefSeq" id="WP_125469029.1">
    <property type="nucleotide sequence ID" value="NZ_FXAM01000001.1"/>
</dbReference>
<accession>A0A1Y6D7Q3</accession>
<organism evidence="1 2">
    <name type="scientific">Methylomagnum ishizawai</name>
    <dbReference type="NCBI Taxonomy" id="1760988"/>
    <lineage>
        <taxon>Bacteria</taxon>
        <taxon>Pseudomonadati</taxon>
        <taxon>Pseudomonadota</taxon>
        <taxon>Gammaproteobacteria</taxon>
        <taxon>Methylococcales</taxon>
        <taxon>Methylococcaceae</taxon>
        <taxon>Methylomagnum</taxon>
    </lineage>
</organism>
<dbReference type="Proteomes" id="UP000192923">
    <property type="component" value="Unassembled WGS sequence"/>
</dbReference>
<gene>
    <name evidence="1" type="ORF">SAMN02949497_3902</name>
</gene>
<proteinExistence type="predicted"/>
<sequence length="246" mass="26694">MVLMPNFVDDPRQARHAAMARLPTESGNDFMAVLRTPSEHSPLTGLKGLFLRFNQIRVMDNHNAILGVDASADVYPIILVTSDAAELPYQFQTSRVFNDIKDMDTLPINDPNDDDSGLDVARIVTAADKPPRFLDIHVVLMKSNEKSRDINQAIHDALASDTGKSLANTLGTAATAANPAAGVIVNAGTALLSLVTGILAEQKDEQIFYGVASYEADPDHLGIGGRKFMTDRKNATVIYEVVGQYR</sequence>
<evidence type="ECO:0000313" key="1">
    <source>
        <dbReference type="EMBL" id="SMF96502.1"/>
    </source>
</evidence>
<dbReference type="STRING" id="1760988.SAMN02949497_3902"/>
<evidence type="ECO:0000313" key="2">
    <source>
        <dbReference type="Proteomes" id="UP000192923"/>
    </source>
</evidence>
<name>A0A1Y6D7Q3_9GAMM</name>